<protein>
    <recommendedName>
        <fullName evidence="1">SET domain-containing protein</fullName>
    </recommendedName>
</protein>
<proteinExistence type="predicted"/>
<dbReference type="SMART" id="SM00317">
    <property type="entry name" value="SET"/>
    <property type="match status" value="1"/>
</dbReference>
<organism evidence="2 3">
    <name type="scientific">Phytophthora fragariae</name>
    <dbReference type="NCBI Taxonomy" id="53985"/>
    <lineage>
        <taxon>Eukaryota</taxon>
        <taxon>Sar</taxon>
        <taxon>Stramenopiles</taxon>
        <taxon>Oomycota</taxon>
        <taxon>Peronosporomycetes</taxon>
        <taxon>Peronosporales</taxon>
        <taxon>Peronosporaceae</taxon>
        <taxon>Phytophthora</taxon>
    </lineage>
</organism>
<dbReference type="PANTHER" id="PTHR47250">
    <property type="entry name" value="HISTONE-LYSINE N-METHYLTRANSFERASE SET-6"/>
    <property type="match status" value="1"/>
</dbReference>
<dbReference type="PROSITE" id="PS50280">
    <property type="entry name" value="SET"/>
    <property type="match status" value="1"/>
</dbReference>
<sequence>MAFVCGDPKGYREAVVGSVNATAGATTALKIDTGDITVTTMMLKRIVDGLGKWIAQGGASCGHTGCLGGAYSNSPRSHLGLTLYDICRVGLDVHTTAYIEAGDVVDEYVERLFESPAVIEGQPPQATKQNSGCIMLLNVKSVSGMYVYIAALNCGSITRFISHSCNSNVEFMEMQNGADVKVLARMIKTIRPGTQLTVNYGDKNWFKCACDSCWVDPDDKKE</sequence>
<dbReference type="AlphaFoldDB" id="A0A6A3LT02"/>
<reference evidence="2 3" key="1">
    <citation type="submission" date="2018-09" db="EMBL/GenBank/DDBJ databases">
        <title>Genomic investigation of the strawberry pathogen Phytophthora fragariae indicates pathogenicity is determined by transcriptional variation in three key races.</title>
        <authorList>
            <person name="Adams T.M."/>
            <person name="Armitage A.D."/>
            <person name="Sobczyk M.K."/>
            <person name="Bates H.J."/>
            <person name="Dunwell J.M."/>
            <person name="Nellist C.F."/>
            <person name="Harrison R.J."/>
        </authorList>
    </citation>
    <scope>NUCLEOTIDE SEQUENCE [LARGE SCALE GENOMIC DNA]</scope>
    <source>
        <strain evidence="2 3">SCRP245</strain>
    </source>
</reference>
<gene>
    <name evidence="2" type="ORF">PF011_g5038</name>
</gene>
<dbReference type="EMBL" id="QXFW01000191">
    <property type="protein sequence ID" value="KAE9021227.1"/>
    <property type="molecule type" value="Genomic_DNA"/>
</dbReference>
<dbReference type="InterPro" id="IPR046341">
    <property type="entry name" value="SET_dom_sf"/>
</dbReference>
<evidence type="ECO:0000313" key="3">
    <source>
        <dbReference type="Proteomes" id="UP000460718"/>
    </source>
</evidence>
<dbReference type="InterPro" id="IPR053105">
    <property type="entry name" value="Class_V-like_SAM-MTase"/>
</dbReference>
<dbReference type="Pfam" id="PF00856">
    <property type="entry name" value="SET"/>
    <property type="match status" value="1"/>
</dbReference>
<evidence type="ECO:0000313" key="2">
    <source>
        <dbReference type="EMBL" id="KAE9021227.1"/>
    </source>
</evidence>
<comment type="caution">
    <text evidence="2">The sequence shown here is derived from an EMBL/GenBank/DDBJ whole genome shotgun (WGS) entry which is preliminary data.</text>
</comment>
<dbReference type="Proteomes" id="UP000460718">
    <property type="component" value="Unassembled WGS sequence"/>
</dbReference>
<dbReference type="Gene3D" id="2.170.270.10">
    <property type="entry name" value="SET domain"/>
    <property type="match status" value="1"/>
</dbReference>
<evidence type="ECO:0000259" key="1">
    <source>
        <dbReference type="PROSITE" id="PS50280"/>
    </source>
</evidence>
<dbReference type="SUPFAM" id="SSF82199">
    <property type="entry name" value="SET domain"/>
    <property type="match status" value="1"/>
</dbReference>
<name>A0A6A3LT02_9STRA</name>
<feature type="domain" description="SET" evidence="1">
    <location>
        <begin position="79"/>
        <end position="201"/>
    </location>
</feature>
<dbReference type="InterPro" id="IPR001214">
    <property type="entry name" value="SET_dom"/>
</dbReference>
<accession>A0A6A3LT02</accession>
<dbReference type="PANTHER" id="PTHR47250:SF3">
    <property type="entry name" value="HISTONE-LYSINE N-METHYLTRANSFERASE SET-6"/>
    <property type="match status" value="1"/>
</dbReference>